<dbReference type="GO" id="GO:0030649">
    <property type="term" value="P:aminoglycoside antibiotic catabolic process"/>
    <property type="evidence" value="ECO:0007669"/>
    <property type="project" value="TreeGrafter"/>
</dbReference>
<evidence type="ECO:0000313" key="2">
    <source>
        <dbReference type="EMBL" id="KOO52285.1"/>
    </source>
</evidence>
<sequence>MIQLVPLEDSEQVHRLRDYSFSNKYIGEKRDDFQYWVEYSTTIGAYDGRKLVGQLLVLPLNMTIHQISYKMGGIGFVCTYPEYRNRGIMKKLMIRALEEMRENGQYISVLAPFSVSFYRYFGWELFFDKLSYSIPSEAFPNFGNQLDVVKRFSFEWLDEQLFDEVCTFYNDNAEVMNGSMKRDAAWWKRIQRREPDSHFAAYYKDDEIHGFVRYQIQNLTFIIKDFVVKDHVAEKAIWRYISSHSASVYHITGNTAGTSHFGFHFNQPQFKKDLVQDCMVRIVDVEGFLKEYNWAELTENLYLRIQDPFAQWNEKLYCINREGQTEVIETDSIANGQILSLSINIFSALIVGYLSVTETMLYAEHQLDDSALKLWNKALRTEKPSFYEYF</sequence>
<dbReference type="PATRIC" id="fig|263475.3.peg.2003"/>
<dbReference type="SUPFAM" id="SSF55729">
    <property type="entry name" value="Acyl-CoA N-acyltransferases (Nat)"/>
    <property type="match status" value="1"/>
</dbReference>
<dbReference type="Gene3D" id="3.30.1050.10">
    <property type="entry name" value="SCP2 sterol-binding domain"/>
    <property type="match status" value="1"/>
</dbReference>
<feature type="domain" description="N-acetyltransferase" evidence="1">
    <location>
        <begin position="1"/>
        <end position="155"/>
    </location>
</feature>
<reference evidence="3" key="1">
    <citation type="submission" date="2015-08" db="EMBL/GenBank/DDBJ databases">
        <title>Fjat-10028 dsm 16317.</title>
        <authorList>
            <person name="Liu B."/>
            <person name="Wang J."/>
            <person name="Zhu Y."/>
            <person name="Liu G."/>
            <person name="Chen Q."/>
            <person name="Chen Z."/>
            <person name="Lan J."/>
            <person name="Che J."/>
            <person name="Ge C."/>
            <person name="Shi H."/>
            <person name="Pan Z."/>
            <person name="Liu X."/>
        </authorList>
    </citation>
    <scope>NUCLEOTIDE SEQUENCE [LARGE SCALE GENOMIC DNA]</scope>
    <source>
        <strain evidence="3">DSM 16317</strain>
    </source>
</reference>
<evidence type="ECO:0000313" key="3">
    <source>
        <dbReference type="Proteomes" id="UP000036867"/>
    </source>
</evidence>
<dbReference type="CDD" id="cd04301">
    <property type="entry name" value="NAT_SF"/>
    <property type="match status" value="1"/>
</dbReference>
<accession>A0A0M0LMI1</accession>
<protein>
    <recommendedName>
        <fullName evidence="1">N-acetyltransferase domain-containing protein</fullName>
    </recommendedName>
</protein>
<dbReference type="PANTHER" id="PTHR37817">
    <property type="entry name" value="N-ACETYLTRANSFERASE EIS"/>
    <property type="match status" value="1"/>
</dbReference>
<dbReference type="EMBL" id="LILB01000001">
    <property type="protein sequence ID" value="KOO52285.1"/>
    <property type="molecule type" value="Genomic_DNA"/>
</dbReference>
<dbReference type="PROSITE" id="PS51186">
    <property type="entry name" value="GNAT"/>
    <property type="match status" value="1"/>
</dbReference>
<proteinExistence type="predicted"/>
<dbReference type="InterPro" id="IPR016181">
    <property type="entry name" value="Acyl_CoA_acyltransferase"/>
</dbReference>
<dbReference type="GO" id="GO:0034069">
    <property type="term" value="F:aminoglycoside N-acetyltransferase activity"/>
    <property type="evidence" value="ECO:0007669"/>
    <property type="project" value="TreeGrafter"/>
</dbReference>
<dbReference type="Pfam" id="PF13530">
    <property type="entry name" value="SCP2_2"/>
    <property type="match status" value="1"/>
</dbReference>
<dbReference type="InterPro" id="IPR025559">
    <property type="entry name" value="Eis_dom"/>
</dbReference>
<dbReference type="InterPro" id="IPR036527">
    <property type="entry name" value="SCP2_sterol-bd_dom_sf"/>
</dbReference>
<keyword evidence="3" id="KW-1185">Reference proteome</keyword>
<dbReference type="OrthoDB" id="9768284at2"/>
<dbReference type="STRING" id="263475.AMD00_07735"/>
<dbReference type="InterPro" id="IPR041380">
    <property type="entry name" value="Acetyltransf_17"/>
</dbReference>
<comment type="caution">
    <text evidence="2">The sequence shown here is derived from an EMBL/GenBank/DDBJ whole genome shotgun (WGS) entry which is preliminary data.</text>
</comment>
<dbReference type="AlphaFoldDB" id="A0A0M0LMI1"/>
<organism evidence="2 3">
    <name type="scientific">Viridibacillus arvi</name>
    <dbReference type="NCBI Taxonomy" id="263475"/>
    <lineage>
        <taxon>Bacteria</taxon>
        <taxon>Bacillati</taxon>
        <taxon>Bacillota</taxon>
        <taxon>Bacilli</taxon>
        <taxon>Bacillales</taxon>
        <taxon>Caryophanaceae</taxon>
        <taxon>Viridibacillus</taxon>
    </lineage>
</organism>
<dbReference type="Proteomes" id="UP000036867">
    <property type="component" value="Unassembled WGS sequence"/>
</dbReference>
<dbReference type="SUPFAM" id="SSF55718">
    <property type="entry name" value="SCP-like"/>
    <property type="match status" value="1"/>
</dbReference>
<dbReference type="Pfam" id="PF13527">
    <property type="entry name" value="Acetyltransf_9"/>
    <property type="match status" value="1"/>
</dbReference>
<dbReference type="InterPro" id="IPR000182">
    <property type="entry name" value="GNAT_dom"/>
</dbReference>
<gene>
    <name evidence="2" type="ORF">AMD00_07735</name>
</gene>
<dbReference type="RefSeq" id="WP_053416451.1">
    <property type="nucleotide sequence ID" value="NZ_LILB01000001.1"/>
</dbReference>
<dbReference type="Pfam" id="PF17668">
    <property type="entry name" value="Acetyltransf_17"/>
    <property type="match status" value="1"/>
</dbReference>
<dbReference type="GeneID" id="301135993"/>
<name>A0A0M0LMI1_9BACL</name>
<dbReference type="InterPro" id="IPR051554">
    <property type="entry name" value="Acetyltransferase_Eis"/>
</dbReference>
<dbReference type="Gene3D" id="3.40.630.30">
    <property type="match status" value="2"/>
</dbReference>
<evidence type="ECO:0000259" key="1">
    <source>
        <dbReference type="PROSITE" id="PS51186"/>
    </source>
</evidence>
<dbReference type="PANTHER" id="PTHR37817:SF1">
    <property type="entry name" value="N-ACETYLTRANSFERASE EIS"/>
    <property type="match status" value="1"/>
</dbReference>